<feature type="chain" id="PRO_5012057326" evidence="1">
    <location>
        <begin position="21"/>
        <end position="185"/>
    </location>
</feature>
<dbReference type="Proteomes" id="UP000197003">
    <property type="component" value="Chromosome"/>
</dbReference>
<name>A0A1Z3N9N2_BDEBC</name>
<sequence length="185" mass="19875">MMRHTLLAASFTFMSLAASAAQTGFVETAGNACEWAPGRYELNEAEGRVRIPNGLYVKKEETSKIARGSCTFALTLKAAAGKKIVVRDSQQLISLRAYPQQTRVKAEVEIFKAGSQGAKQTLEIVAAEKAEKTTQYVGQKDVLLETACGGSDILRGNLSATIIGEGKGRAFAKNVTLDIQEVDCN</sequence>
<dbReference type="RefSeq" id="WP_088565672.1">
    <property type="nucleotide sequence ID" value="NZ_CP020946.1"/>
</dbReference>
<evidence type="ECO:0000313" key="2">
    <source>
        <dbReference type="EMBL" id="ASD64193.1"/>
    </source>
</evidence>
<evidence type="ECO:0000313" key="3">
    <source>
        <dbReference type="Proteomes" id="UP000197003"/>
    </source>
</evidence>
<accession>A0A1Z3N9N2</accession>
<proteinExistence type="predicted"/>
<keyword evidence="1" id="KW-0732">Signal</keyword>
<feature type="signal peptide" evidence="1">
    <location>
        <begin position="1"/>
        <end position="20"/>
    </location>
</feature>
<gene>
    <name evidence="2" type="ORF">B9G79_11765</name>
</gene>
<dbReference type="EMBL" id="CP020946">
    <property type="protein sequence ID" value="ASD64193.1"/>
    <property type="molecule type" value="Genomic_DNA"/>
</dbReference>
<dbReference type="AlphaFoldDB" id="A0A1Z3N9N2"/>
<reference evidence="2 3" key="1">
    <citation type="submission" date="2017-04" db="EMBL/GenBank/DDBJ databases">
        <title>Whole genome sequence of Bdellovibrio bacteriovorus strain SSB218315.</title>
        <authorList>
            <person name="Oyedara O."/>
            <person name="Rodriguez-Perez M.A."/>
        </authorList>
    </citation>
    <scope>NUCLEOTIDE SEQUENCE [LARGE SCALE GENOMIC DNA]</scope>
    <source>
        <strain evidence="2 3">SSB218315</strain>
    </source>
</reference>
<protein>
    <submittedName>
        <fullName evidence="2">Uncharacterized protein</fullName>
    </submittedName>
</protein>
<dbReference type="OrthoDB" id="5295381at2"/>
<evidence type="ECO:0000256" key="1">
    <source>
        <dbReference type="SAM" id="SignalP"/>
    </source>
</evidence>
<organism evidence="2 3">
    <name type="scientific">Bdellovibrio bacteriovorus</name>
    <dbReference type="NCBI Taxonomy" id="959"/>
    <lineage>
        <taxon>Bacteria</taxon>
        <taxon>Pseudomonadati</taxon>
        <taxon>Bdellovibrionota</taxon>
        <taxon>Bdellovibrionia</taxon>
        <taxon>Bdellovibrionales</taxon>
        <taxon>Pseudobdellovibrionaceae</taxon>
        <taxon>Bdellovibrio</taxon>
    </lineage>
</organism>